<reference evidence="2 3" key="1">
    <citation type="journal article" date="2018" name="BMC Genomics">
        <title>Genomic comparison of Trypanosoma conorhini and Trypanosoma rangeli to Trypanosoma cruzi strains of high and low virulence.</title>
        <authorList>
            <person name="Bradwell K.R."/>
            <person name="Koparde V.N."/>
            <person name="Matveyev A.V."/>
            <person name="Serrano M.G."/>
            <person name="Alves J.M."/>
            <person name="Parikh H."/>
            <person name="Huang B."/>
            <person name="Lee V."/>
            <person name="Espinosa-Alvarez O."/>
            <person name="Ortiz P.A."/>
            <person name="Costa-Martins A.G."/>
            <person name="Teixeira M.M."/>
            <person name="Buck G.A."/>
        </authorList>
    </citation>
    <scope>NUCLEOTIDE SEQUENCE [LARGE SCALE GENOMIC DNA]</scope>
    <source>
        <strain evidence="2 3">025E</strain>
    </source>
</reference>
<proteinExistence type="predicted"/>
<evidence type="ECO:0008006" key="4">
    <source>
        <dbReference type="Google" id="ProtNLM"/>
    </source>
</evidence>
<keyword evidence="3" id="KW-1185">Reference proteome</keyword>
<dbReference type="EMBL" id="MKKU01001486">
    <property type="protein sequence ID" value="RNE95231.1"/>
    <property type="molecule type" value="Genomic_DNA"/>
</dbReference>
<dbReference type="Proteomes" id="UP000284403">
    <property type="component" value="Unassembled WGS sequence"/>
</dbReference>
<evidence type="ECO:0000313" key="2">
    <source>
        <dbReference type="EMBL" id="RNE95231.1"/>
    </source>
</evidence>
<dbReference type="RefSeq" id="XP_029222987.1">
    <property type="nucleotide sequence ID" value="XM_029376900.1"/>
</dbReference>
<protein>
    <recommendedName>
        <fullName evidence="4">Trans-sialidase</fullName>
    </recommendedName>
</protein>
<dbReference type="GeneID" id="40323722"/>
<sequence>EGSDGALAPPPLAAPAAAGAPRTGATERAVGAETSERQREPSPPADGAATADPVGDGQAQQGAPSHAPETVGGVPSASAAPPGETPNAAAKENGADPQTAAEEDADGGHEAPSNAATARTAQAPGQPGSSPTRDAAPHLSNGPAAFKNTTGLFPMNTESDGAVRGCVTWLLLLALLGLWGKTALC</sequence>
<evidence type="ECO:0000256" key="1">
    <source>
        <dbReference type="SAM" id="MobiDB-lite"/>
    </source>
</evidence>
<accession>A0A422MPT5</accession>
<comment type="caution">
    <text evidence="2">The sequence shown here is derived from an EMBL/GenBank/DDBJ whole genome shotgun (WGS) entry which is preliminary data.</text>
</comment>
<feature type="non-terminal residue" evidence="2">
    <location>
        <position position="1"/>
    </location>
</feature>
<evidence type="ECO:0000313" key="3">
    <source>
        <dbReference type="Proteomes" id="UP000284403"/>
    </source>
</evidence>
<gene>
    <name evidence="2" type="ORF">Tco025E_10111</name>
</gene>
<organism evidence="2 3">
    <name type="scientific">Trypanosoma conorhini</name>
    <dbReference type="NCBI Taxonomy" id="83891"/>
    <lineage>
        <taxon>Eukaryota</taxon>
        <taxon>Discoba</taxon>
        <taxon>Euglenozoa</taxon>
        <taxon>Kinetoplastea</taxon>
        <taxon>Metakinetoplastina</taxon>
        <taxon>Trypanosomatida</taxon>
        <taxon>Trypanosomatidae</taxon>
        <taxon>Trypanosoma</taxon>
    </lineage>
</organism>
<name>A0A422MPT5_9TRYP</name>
<dbReference type="AlphaFoldDB" id="A0A422MPT5"/>
<feature type="region of interest" description="Disordered" evidence="1">
    <location>
        <begin position="1"/>
        <end position="143"/>
    </location>
</feature>